<dbReference type="SUPFAM" id="SSF53822">
    <property type="entry name" value="Periplasmic binding protein-like I"/>
    <property type="match status" value="1"/>
</dbReference>
<dbReference type="CDD" id="cd01392">
    <property type="entry name" value="HTH_LacI"/>
    <property type="match status" value="1"/>
</dbReference>
<keyword evidence="7" id="KW-1185">Reference proteome</keyword>
<dbReference type="SMART" id="SM00354">
    <property type="entry name" value="HTH_LACI"/>
    <property type="match status" value="1"/>
</dbReference>
<dbReference type="GO" id="GO:0003700">
    <property type="term" value="F:DNA-binding transcription factor activity"/>
    <property type="evidence" value="ECO:0007669"/>
    <property type="project" value="TreeGrafter"/>
</dbReference>
<sequence length="318" mass="35442">MNKSSDKKATMKDIAKAAQVSVATVSYVLNNVTGQTIPEETRQRVLDTACELNYVPNLAARSLIKRQSGLAGILVNHRQDEQWWERASYAPIIDAMERELTLLGFHVILSSLDAEAPNMDIIAERKLDAVFVLGAVQDTFHQISRHFRVPLIAIDSHIEDPLFYRVNYDYERAALAAAEQSSKPCSFLIADRNARSEALQLQTLLSLPVSQVLVLEREEQLQPFLAGQTGEGIIINEYIGLIASRWMDPSRYTVLCTAGMPELLRPLPRVSSIVFEDGKHLAAVELMQSLRNDSYSGPPNKSILINPQARSNRGPAFN</sequence>
<evidence type="ECO:0000256" key="4">
    <source>
        <dbReference type="SAM" id="MobiDB-lite"/>
    </source>
</evidence>
<keyword evidence="3" id="KW-0804">Transcription</keyword>
<dbReference type="OrthoDB" id="9775106at2"/>
<dbReference type="PANTHER" id="PTHR30146:SF24">
    <property type="entry name" value="XYLOSE OPERON REGULATORY PROTEIN"/>
    <property type="match status" value="1"/>
</dbReference>
<dbReference type="Proteomes" id="UP000267798">
    <property type="component" value="Unassembled WGS sequence"/>
</dbReference>
<feature type="region of interest" description="Disordered" evidence="4">
    <location>
        <begin position="298"/>
        <end position="318"/>
    </location>
</feature>
<comment type="caution">
    <text evidence="6">The sequence shown here is derived from an EMBL/GenBank/DDBJ whole genome shotgun (WGS) entry which is preliminary data.</text>
</comment>
<evidence type="ECO:0000313" key="6">
    <source>
        <dbReference type="EMBL" id="RJX39690.1"/>
    </source>
</evidence>
<feature type="domain" description="HTH lacI-type" evidence="5">
    <location>
        <begin position="9"/>
        <end position="65"/>
    </location>
</feature>
<dbReference type="Pfam" id="PF00356">
    <property type="entry name" value="LacI"/>
    <property type="match status" value="1"/>
</dbReference>
<dbReference type="Gene3D" id="3.40.50.2300">
    <property type="match status" value="1"/>
</dbReference>
<dbReference type="RefSeq" id="WP_120109379.1">
    <property type="nucleotide sequence ID" value="NZ_QXQB01000002.1"/>
</dbReference>
<feature type="compositionally biased region" description="Polar residues" evidence="4">
    <location>
        <begin position="298"/>
        <end position="311"/>
    </location>
</feature>
<dbReference type="AlphaFoldDB" id="A0A3A6PHF0"/>
<proteinExistence type="predicted"/>
<name>A0A3A6PHF0_9BACL</name>
<keyword evidence="1" id="KW-0805">Transcription regulation</keyword>
<evidence type="ECO:0000259" key="5">
    <source>
        <dbReference type="PROSITE" id="PS50932"/>
    </source>
</evidence>
<gene>
    <name evidence="6" type="ORF">D3P09_09795</name>
</gene>
<protein>
    <submittedName>
        <fullName evidence="6">LacI family transcriptional regulator</fullName>
    </submittedName>
</protein>
<dbReference type="EMBL" id="QXQB01000002">
    <property type="protein sequence ID" value="RJX39690.1"/>
    <property type="molecule type" value="Genomic_DNA"/>
</dbReference>
<dbReference type="PROSITE" id="PS50932">
    <property type="entry name" value="HTH_LACI_2"/>
    <property type="match status" value="1"/>
</dbReference>
<dbReference type="PROSITE" id="PS00356">
    <property type="entry name" value="HTH_LACI_1"/>
    <property type="match status" value="1"/>
</dbReference>
<accession>A0A3A6PHF0</accession>
<evidence type="ECO:0000256" key="1">
    <source>
        <dbReference type="ARBA" id="ARBA00023015"/>
    </source>
</evidence>
<dbReference type="SUPFAM" id="SSF47413">
    <property type="entry name" value="lambda repressor-like DNA-binding domains"/>
    <property type="match status" value="1"/>
</dbReference>
<dbReference type="InterPro" id="IPR010982">
    <property type="entry name" value="Lambda_DNA-bd_dom_sf"/>
</dbReference>
<dbReference type="GO" id="GO:0000976">
    <property type="term" value="F:transcription cis-regulatory region binding"/>
    <property type="evidence" value="ECO:0007669"/>
    <property type="project" value="TreeGrafter"/>
</dbReference>
<reference evidence="6 7" key="1">
    <citation type="submission" date="2018-09" db="EMBL/GenBank/DDBJ databases">
        <title>Paenibacillus aracenensis nov. sp. isolated from a cave in southern Spain.</title>
        <authorList>
            <person name="Jurado V."/>
            <person name="Gutierrez-Patricio S."/>
            <person name="Gonzalez-Pimentel J.L."/>
            <person name="Miller A.Z."/>
            <person name="Laiz L."/>
            <person name="Saiz-Jimenez C."/>
        </authorList>
    </citation>
    <scope>NUCLEOTIDE SEQUENCE [LARGE SCALE GENOMIC DNA]</scope>
    <source>
        <strain evidence="6 7">JCM 19203</strain>
    </source>
</reference>
<dbReference type="InterPro" id="IPR028082">
    <property type="entry name" value="Peripla_BP_I"/>
</dbReference>
<dbReference type="PANTHER" id="PTHR30146">
    <property type="entry name" value="LACI-RELATED TRANSCRIPTIONAL REPRESSOR"/>
    <property type="match status" value="1"/>
</dbReference>
<evidence type="ECO:0000313" key="7">
    <source>
        <dbReference type="Proteomes" id="UP000267798"/>
    </source>
</evidence>
<dbReference type="InterPro" id="IPR000843">
    <property type="entry name" value="HTH_LacI"/>
</dbReference>
<dbReference type="Gene3D" id="1.10.260.40">
    <property type="entry name" value="lambda repressor-like DNA-binding domains"/>
    <property type="match status" value="1"/>
</dbReference>
<evidence type="ECO:0000256" key="3">
    <source>
        <dbReference type="ARBA" id="ARBA00023163"/>
    </source>
</evidence>
<evidence type="ECO:0000256" key="2">
    <source>
        <dbReference type="ARBA" id="ARBA00023125"/>
    </source>
</evidence>
<keyword evidence="2" id="KW-0238">DNA-binding</keyword>
<organism evidence="6 7">
    <name type="scientific">Paenibacillus pinisoli</name>
    <dbReference type="NCBI Taxonomy" id="1276110"/>
    <lineage>
        <taxon>Bacteria</taxon>
        <taxon>Bacillati</taxon>
        <taxon>Bacillota</taxon>
        <taxon>Bacilli</taxon>
        <taxon>Bacillales</taxon>
        <taxon>Paenibacillaceae</taxon>
        <taxon>Paenibacillus</taxon>
    </lineage>
</organism>